<comment type="caution">
    <text evidence="1">The sequence shown here is derived from an EMBL/GenBank/DDBJ whole genome shotgun (WGS) entry which is preliminary data.</text>
</comment>
<keyword evidence="2" id="KW-1185">Reference proteome</keyword>
<organism evidence="1 2">
    <name type="scientific">Acaulospora colombiana</name>
    <dbReference type="NCBI Taxonomy" id="27376"/>
    <lineage>
        <taxon>Eukaryota</taxon>
        <taxon>Fungi</taxon>
        <taxon>Fungi incertae sedis</taxon>
        <taxon>Mucoromycota</taxon>
        <taxon>Glomeromycotina</taxon>
        <taxon>Glomeromycetes</taxon>
        <taxon>Diversisporales</taxon>
        <taxon>Acaulosporaceae</taxon>
        <taxon>Acaulospora</taxon>
    </lineage>
</organism>
<feature type="non-terminal residue" evidence="1">
    <location>
        <position position="1"/>
    </location>
</feature>
<dbReference type="Proteomes" id="UP000789525">
    <property type="component" value="Unassembled WGS sequence"/>
</dbReference>
<accession>A0ACA9QPE5</accession>
<gene>
    <name evidence="1" type="ORF">ACOLOM_LOCUS13186</name>
</gene>
<protein>
    <submittedName>
        <fullName evidence="1">1878_t:CDS:1</fullName>
    </submittedName>
</protein>
<evidence type="ECO:0000313" key="2">
    <source>
        <dbReference type="Proteomes" id="UP000789525"/>
    </source>
</evidence>
<proteinExistence type="predicted"/>
<name>A0ACA9QPE5_9GLOM</name>
<dbReference type="EMBL" id="CAJVPT010058754">
    <property type="protein sequence ID" value="CAG8760855.1"/>
    <property type="molecule type" value="Genomic_DNA"/>
</dbReference>
<evidence type="ECO:0000313" key="1">
    <source>
        <dbReference type="EMBL" id="CAG8760855.1"/>
    </source>
</evidence>
<sequence length="50" mass="5713">RQNLASTHMLFWRRLSRSIPCYYHSFVLPLGLCHSLIGYNGSLAHPLATL</sequence>
<reference evidence="1" key="1">
    <citation type="submission" date="2021-06" db="EMBL/GenBank/DDBJ databases">
        <authorList>
            <person name="Kallberg Y."/>
            <person name="Tangrot J."/>
            <person name="Rosling A."/>
        </authorList>
    </citation>
    <scope>NUCLEOTIDE SEQUENCE</scope>
    <source>
        <strain evidence="1">CL356</strain>
    </source>
</reference>